<name>A0A517MT70_9BACT</name>
<comment type="subcellular location">
    <subcellularLocation>
        <location evidence="2">Membrane</location>
    </subcellularLocation>
</comment>
<comment type="catalytic activity">
    <reaction evidence="1">
        <text>ATP + protein L-histidine = ADP + protein N-phospho-L-histidine.</text>
        <dbReference type="EC" id="2.7.13.3"/>
    </reaction>
</comment>
<dbReference type="Pfam" id="PF00512">
    <property type="entry name" value="HisKA"/>
    <property type="match status" value="1"/>
</dbReference>
<dbReference type="Pfam" id="PF02518">
    <property type="entry name" value="HATPase_c"/>
    <property type="match status" value="1"/>
</dbReference>
<evidence type="ECO:0000256" key="11">
    <source>
        <dbReference type="SAM" id="Phobius"/>
    </source>
</evidence>
<dbReference type="PROSITE" id="PS50839">
    <property type="entry name" value="CHASE"/>
    <property type="match status" value="1"/>
</dbReference>
<dbReference type="Gene3D" id="3.30.450.350">
    <property type="entry name" value="CHASE domain"/>
    <property type="match status" value="1"/>
</dbReference>
<dbReference type="Gene3D" id="3.30.565.10">
    <property type="entry name" value="Histidine kinase-like ATPase, C-terminal domain"/>
    <property type="match status" value="1"/>
</dbReference>
<feature type="domain" description="CHASE" evidence="13">
    <location>
        <begin position="89"/>
        <end position="251"/>
    </location>
</feature>
<reference evidence="14 15" key="1">
    <citation type="submission" date="2019-02" db="EMBL/GenBank/DDBJ databases">
        <title>Deep-cultivation of Planctomycetes and their phenomic and genomic characterization uncovers novel biology.</title>
        <authorList>
            <person name="Wiegand S."/>
            <person name="Jogler M."/>
            <person name="Boedeker C."/>
            <person name="Pinto D."/>
            <person name="Vollmers J."/>
            <person name="Rivas-Marin E."/>
            <person name="Kohn T."/>
            <person name="Peeters S.H."/>
            <person name="Heuer A."/>
            <person name="Rast P."/>
            <person name="Oberbeckmann S."/>
            <person name="Bunk B."/>
            <person name="Jeske O."/>
            <person name="Meyerdierks A."/>
            <person name="Storesund J.E."/>
            <person name="Kallscheuer N."/>
            <person name="Luecker S."/>
            <person name="Lage O.M."/>
            <person name="Pohl T."/>
            <person name="Merkel B.J."/>
            <person name="Hornburger P."/>
            <person name="Mueller R.-W."/>
            <person name="Bruemmer F."/>
            <person name="Labrenz M."/>
            <person name="Spormann A.M."/>
            <person name="Op den Camp H."/>
            <person name="Overmann J."/>
            <person name="Amann R."/>
            <person name="Jetten M.S.M."/>
            <person name="Mascher T."/>
            <person name="Medema M.H."/>
            <person name="Devos D.P."/>
            <person name="Kaster A.-K."/>
            <person name="Ovreas L."/>
            <person name="Rohde M."/>
            <person name="Galperin M.Y."/>
            <person name="Jogler C."/>
        </authorList>
    </citation>
    <scope>NUCLEOTIDE SEQUENCE [LARGE SCALE GENOMIC DNA]</scope>
    <source>
        <strain evidence="14 15">HG15A2</strain>
    </source>
</reference>
<evidence type="ECO:0000256" key="10">
    <source>
        <dbReference type="SAM" id="Coils"/>
    </source>
</evidence>
<evidence type="ECO:0000256" key="5">
    <source>
        <dbReference type="ARBA" id="ARBA00022679"/>
    </source>
</evidence>
<dbReference type="RefSeq" id="WP_145058927.1">
    <property type="nucleotide sequence ID" value="NZ_CP036263.1"/>
</dbReference>
<evidence type="ECO:0000256" key="4">
    <source>
        <dbReference type="ARBA" id="ARBA00022553"/>
    </source>
</evidence>
<dbReference type="EC" id="2.7.13.3" evidence="3"/>
<feature type="transmembrane region" description="Helical" evidence="11">
    <location>
        <begin position="325"/>
        <end position="348"/>
    </location>
</feature>
<dbReference type="OrthoDB" id="9808408at2"/>
<dbReference type="InterPro" id="IPR042240">
    <property type="entry name" value="CHASE_sf"/>
</dbReference>
<dbReference type="PROSITE" id="PS50109">
    <property type="entry name" value="HIS_KIN"/>
    <property type="match status" value="1"/>
</dbReference>
<dbReference type="Proteomes" id="UP000319852">
    <property type="component" value="Chromosome"/>
</dbReference>
<dbReference type="InterPro" id="IPR006189">
    <property type="entry name" value="CHASE_dom"/>
</dbReference>
<dbReference type="EMBL" id="CP036263">
    <property type="protein sequence ID" value="QDS98052.1"/>
    <property type="molecule type" value="Genomic_DNA"/>
</dbReference>
<dbReference type="InterPro" id="IPR005467">
    <property type="entry name" value="His_kinase_dom"/>
</dbReference>
<keyword evidence="7" id="KW-0418">Kinase</keyword>
<sequence length="614" mass="69309">MSSPPNSPYKPLQDAKLKSRWRHSPLLAWLVLGISLLLTFCAWLLSNRYLNERAAERFTVRTNELEVAIRERMLEYEQVLRGGIGLFAASENVSRGEWHAYVSNSQLQKYYPGIQGMGYSRVIAPSDKASFEQEIRADGFPEFQIKPSGERAFTTSIVYLEPFDWRNQRALGYDMYSNPVRRQAMDRAIDTGLPSITGNVTLVQETDVDVQAGFLYYLPHYTPGLPTTSVEERRKAIQGFVYAAFRSGDLMHGIIGDSVRGIAFELFSGQENSADALMYRSAQLQGPQHGETAEFAETRYLDFSGRVLTLVTYSRPELTSSIENWQSLLVAIGGLIVDVLLFLVIASLSRQRQRAYELAEEMTAELRIHAAELQRSNAELEQFAYVASHDLQEPLRKVTACCQVLLEDYSSKLDDKAKQWISYAVDASERMRQMIKDLLSFSKIGRDEEHSEVVDANRVCHDALSNLQYTIDETQAKVEVANLPTVQSNGTQLTLLLQNLIGNALKYRGEATPEVHVSASEEGEFWKFRVADNGIGIEPQYRDRIFLIFQRLHAREAYQGTGIGLAICKKIVERHSGTIWLESQSDEDMQRGQEAPTKSGSVFYFTLPKANTAV</sequence>
<organism evidence="14 15">
    <name type="scientific">Adhaeretor mobilis</name>
    <dbReference type="NCBI Taxonomy" id="1930276"/>
    <lineage>
        <taxon>Bacteria</taxon>
        <taxon>Pseudomonadati</taxon>
        <taxon>Planctomycetota</taxon>
        <taxon>Planctomycetia</taxon>
        <taxon>Pirellulales</taxon>
        <taxon>Lacipirellulaceae</taxon>
        <taxon>Adhaeretor</taxon>
    </lineage>
</organism>
<evidence type="ECO:0000259" key="13">
    <source>
        <dbReference type="PROSITE" id="PS50839"/>
    </source>
</evidence>
<evidence type="ECO:0000256" key="2">
    <source>
        <dbReference type="ARBA" id="ARBA00004370"/>
    </source>
</evidence>
<dbReference type="SUPFAM" id="SSF55874">
    <property type="entry name" value="ATPase domain of HSP90 chaperone/DNA topoisomerase II/histidine kinase"/>
    <property type="match status" value="1"/>
</dbReference>
<evidence type="ECO:0000313" key="15">
    <source>
        <dbReference type="Proteomes" id="UP000319852"/>
    </source>
</evidence>
<dbReference type="SMART" id="SM00387">
    <property type="entry name" value="HATPase_c"/>
    <property type="match status" value="1"/>
</dbReference>
<dbReference type="PANTHER" id="PTHR43304">
    <property type="entry name" value="PHYTOCHROME-LIKE PROTEIN CPH1"/>
    <property type="match status" value="1"/>
</dbReference>
<evidence type="ECO:0000256" key="6">
    <source>
        <dbReference type="ARBA" id="ARBA00022692"/>
    </source>
</evidence>
<dbReference type="InterPro" id="IPR052162">
    <property type="entry name" value="Sensor_kinase/Photoreceptor"/>
</dbReference>
<gene>
    <name evidence="14" type="primary">cph1_1</name>
    <name evidence="14" type="ORF">HG15A2_13230</name>
</gene>
<dbReference type="AlphaFoldDB" id="A0A517MT70"/>
<dbReference type="InterPro" id="IPR036890">
    <property type="entry name" value="HATPase_C_sf"/>
</dbReference>
<dbReference type="SUPFAM" id="SSF47384">
    <property type="entry name" value="Homodimeric domain of signal transducing histidine kinase"/>
    <property type="match status" value="1"/>
</dbReference>
<keyword evidence="6 11" id="KW-0812">Transmembrane</keyword>
<dbReference type="PANTHER" id="PTHR43304:SF1">
    <property type="entry name" value="PAC DOMAIN-CONTAINING PROTEIN"/>
    <property type="match status" value="1"/>
</dbReference>
<keyword evidence="8 11" id="KW-1133">Transmembrane helix</keyword>
<dbReference type="InterPro" id="IPR003594">
    <property type="entry name" value="HATPase_dom"/>
</dbReference>
<protein>
    <recommendedName>
        <fullName evidence="3">histidine kinase</fullName>
        <ecNumber evidence="3">2.7.13.3</ecNumber>
    </recommendedName>
</protein>
<dbReference type="FunFam" id="3.30.565.10:FF:000006">
    <property type="entry name" value="Sensor histidine kinase WalK"/>
    <property type="match status" value="1"/>
</dbReference>
<dbReference type="Gene3D" id="1.10.287.130">
    <property type="match status" value="1"/>
</dbReference>
<keyword evidence="15" id="KW-1185">Reference proteome</keyword>
<evidence type="ECO:0000256" key="8">
    <source>
        <dbReference type="ARBA" id="ARBA00022989"/>
    </source>
</evidence>
<keyword evidence="10" id="KW-0175">Coiled coil</keyword>
<dbReference type="SMART" id="SM01079">
    <property type="entry name" value="CHASE"/>
    <property type="match status" value="1"/>
</dbReference>
<keyword evidence="4" id="KW-0597">Phosphoprotein</keyword>
<dbReference type="InterPro" id="IPR003661">
    <property type="entry name" value="HisK_dim/P_dom"/>
</dbReference>
<dbReference type="PRINTS" id="PR00344">
    <property type="entry name" value="BCTRLSENSOR"/>
</dbReference>
<evidence type="ECO:0000313" key="14">
    <source>
        <dbReference type="EMBL" id="QDS98052.1"/>
    </source>
</evidence>
<dbReference type="CDD" id="cd00082">
    <property type="entry name" value="HisKA"/>
    <property type="match status" value="1"/>
</dbReference>
<dbReference type="GO" id="GO:0000155">
    <property type="term" value="F:phosphorelay sensor kinase activity"/>
    <property type="evidence" value="ECO:0007669"/>
    <property type="project" value="InterPro"/>
</dbReference>
<accession>A0A517MT70</accession>
<dbReference type="KEGG" id="amob:HG15A2_13230"/>
<evidence type="ECO:0000256" key="1">
    <source>
        <dbReference type="ARBA" id="ARBA00000085"/>
    </source>
</evidence>
<proteinExistence type="predicted"/>
<dbReference type="SMART" id="SM00388">
    <property type="entry name" value="HisKA"/>
    <property type="match status" value="1"/>
</dbReference>
<feature type="coiled-coil region" evidence="10">
    <location>
        <begin position="345"/>
        <end position="379"/>
    </location>
</feature>
<dbReference type="GO" id="GO:0016020">
    <property type="term" value="C:membrane"/>
    <property type="evidence" value="ECO:0007669"/>
    <property type="project" value="UniProtKB-SubCell"/>
</dbReference>
<evidence type="ECO:0000256" key="3">
    <source>
        <dbReference type="ARBA" id="ARBA00012438"/>
    </source>
</evidence>
<dbReference type="InterPro" id="IPR004358">
    <property type="entry name" value="Sig_transdc_His_kin-like_C"/>
</dbReference>
<keyword evidence="9 11" id="KW-0472">Membrane</keyword>
<dbReference type="InterPro" id="IPR036097">
    <property type="entry name" value="HisK_dim/P_sf"/>
</dbReference>
<dbReference type="Pfam" id="PF03924">
    <property type="entry name" value="CHASE"/>
    <property type="match status" value="1"/>
</dbReference>
<feature type="transmembrane region" description="Helical" evidence="11">
    <location>
        <begin position="26"/>
        <end position="45"/>
    </location>
</feature>
<evidence type="ECO:0000256" key="9">
    <source>
        <dbReference type="ARBA" id="ARBA00023136"/>
    </source>
</evidence>
<feature type="domain" description="Histidine kinase" evidence="12">
    <location>
        <begin position="386"/>
        <end position="611"/>
    </location>
</feature>
<evidence type="ECO:0000256" key="7">
    <source>
        <dbReference type="ARBA" id="ARBA00022777"/>
    </source>
</evidence>
<keyword evidence="5 14" id="KW-0808">Transferase</keyword>
<evidence type="ECO:0000259" key="12">
    <source>
        <dbReference type="PROSITE" id="PS50109"/>
    </source>
</evidence>